<organism evidence="1 2">
    <name type="scientific">Candidatus Nealsonbacteria bacterium RIFOXYB1_FULL_40_15</name>
    <dbReference type="NCBI Taxonomy" id="1801677"/>
    <lineage>
        <taxon>Bacteria</taxon>
        <taxon>Candidatus Nealsoniibacteriota</taxon>
    </lineage>
</organism>
<dbReference type="EMBL" id="MHMM01000010">
    <property type="protein sequence ID" value="OGZ27118.1"/>
    <property type="molecule type" value="Genomic_DNA"/>
</dbReference>
<proteinExistence type="predicted"/>
<evidence type="ECO:0000313" key="1">
    <source>
        <dbReference type="EMBL" id="OGZ27118.1"/>
    </source>
</evidence>
<comment type="caution">
    <text evidence="1">The sequence shown here is derived from an EMBL/GenBank/DDBJ whole genome shotgun (WGS) entry which is preliminary data.</text>
</comment>
<sequence length="67" mass="7679">MRFFENPLGLPVFCALHPDRKPIVGGRDKPRNARCPGCGMKHKHGCFCFRETAKDITLLIPRTLDWL</sequence>
<name>A0A1G2EPE1_9BACT</name>
<protein>
    <submittedName>
        <fullName evidence="1">Uncharacterized protein</fullName>
    </submittedName>
</protein>
<gene>
    <name evidence="1" type="ORF">A2365_00410</name>
</gene>
<dbReference type="Proteomes" id="UP000177740">
    <property type="component" value="Unassembled WGS sequence"/>
</dbReference>
<accession>A0A1G2EPE1</accession>
<dbReference type="STRING" id="1801677.A2365_00410"/>
<evidence type="ECO:0000313" key="2">
    <source>
        <dbReference type="Proteomes" id="UP000177740"/>
    </source>
</evidence>
<dbReference type="AlphaFoldDB" id="A0A1G2EPE1"/>
<reference evidence="1 2" key="1">
    <citation type="journal article" date="2016" name="Nat. Commun.">
        <title>Thousands of microbial genomes shed light on interconnected biogeochemical processes in an aquifer system.</title>
        <authorList>
            <person name="Anantharaman K."/>
            <person name="Brown C.T."/>
            <person name="Hug L.A."/>
            <person name="Sharon I."/>
            <person name="Castelle C.J."/>
            <person name="Probst A.J."/>
            <person name="Thomas B.C."/>
            <person name="Singh A."/>
            <person name="Wilkins M.J."/>
            <person name="Karaoz U."/>
            <person name="Brodie E.L."/>
            <person name="Williams K.H."/>
            <person name="Hubbard S.S."/>
            <person name="Banfield J.F."/>
        </authorList>
    </citation>
    <scope>NUCLEOTIDE SEQUENCE [LARGE SCALE GENOMIC DNA]</scope>
</reference>